<dbReference type="SUPFAM" id="SSF46894">
    <property type="entry name" value="C-terminal effector domain of the bipartite response regulators"/>
    <property type="match status" value="1"/>
</dbReference>
<dbReference type="InterPro" id="IPR029058">
    <property type="entry name" value="AB_hydrolase_fold"/>
</dbReference>
<dbReference type="Gene3D" id="1.10.10.10">
    <property type="entry name" value="Winged helix-like DNA-binding domain superfamily/Winged helix DNA-binding domain"/>
    <property type="match status" value="1"/>
</dbReference>
<dbReference type="Gene3D" id="3.40.50.1820">
    <property type="entry name" value="alpha/beta hydrolase"/>
    <property type="match status" value="1"/>
</dbReference>
<dbReference type="InterPro" id="IPR000792">
    <property type="entry name" value="Tscrpt_reg_LuxR_C"/>
</dbReference>
<comment type="caution">
    <text evidence="2">The sequence shown here is derived from an EMBL/GenBank/DDBJ whole genome shotgun (WGS) entry which is preliminary data.</text>
</comment>
<dbReference type="SMART" id="SM00421">
    <property type="entry name" value="HTH_LUXR"/>
    <property type="match status" value="1"/>
</dbReference>
<gene>
    <name evidence="2" type="ORF">ACFQFQ_30410</name>
</gene>
<dbReference type="InterPro" id="IPR050471">
    <property type="entry name" value="AB_hydrolase"/>
</dbReference>
<evidence type="ECO:0000313" key="3">
    <source>
        <dbReference type="Proteomes" id="UP001596353"/>
    </source>
</evidence>
<protein>
    <submittedName>
        <fullName evidence="2">Helix-turn-helix transcriptional regulator</fullName>
    </submittedName>
</protein>
<dbReference type="PANTHER" id="PTHR43433:SF10">
    <property type="entry name" value="AB HYDROLASE-1 DOMAIN-CONTAINING PROTEIN"/>
    <property type="match status" value="1"/>
</dbReference>
<accession>A0ABW2BBT3</accession>
<name>A0ABW2BBT3_9RHOB</name>
<dbReference type="EMBL" id="JBHSWG010000006">
    <property type="protein sequence ID" value="MFC6762933.1"/>
    <property type="molecule type" value="Genomic_DNA"/>
</dbReference>
<dbReference type="InterPro" id="IPR036388">
    <property type="entry name" value="WH-like_DNA-bd_sf"/>
</dbReference>
<feature type="domain" description="HTH luxR-type" evidence="1">
    <location>
        <begin position="211"/>
        <end position="268"/>
    </location>
</feature>
<dbReference type="PANTHER" id="PTHR43433">
    <property type="entry name" value="HYDROLASE, ALPHA/BETA FOLD FAMILY PROTEIN"/>
    <property type="match status" value="1"/>
</dbReference>
<reference evidence="3" key="1">
    <citation type="journal article" date="2019" name="Int. J. Syst. Evol. Microbiol.">
        <title>The Global Catalogue of Microorganisms (GCM) 10K type strain sequencing project: providing services to taxonomists for standard genome sequencing and annotation.</title>
        <authorList>
            <consortium name="The Broad Institute Genomics Platform"/>
            <consortium name="The Broad Institute Genome Sequencing Center for Infectious Disease"/>
            <person name="Wu L."/>
            <person name="Ma J."/>
        </authorList>
    </citation>
    <scope>NUCLEOTIDE SEQUENCE [LARGE SCALE GENOMIC DNA]</scope>
    <source>
        <strain evidence="3">CCUG 66188</strain>
    </source>
</reference>
<proteinExistence type="predicted"/>
<dbReference type="Proteomes" id="UP001596353">
    <property type="component" value="Unassembled WGS sequence"/>
</dbReference>
<keyword evidence="3" id="KW-1185">Reference proteome</keyword>
<evidence type="ECO:0000259" key="1">
    <source>
        <dbReference type="SMART" id="SM00421"/>
    </source>
</evidence>
<organism evidence="2 3">
    <name type="scientific">Sulfitobacter porphyrae</name>
    <dbReference type="NCBI Taxonomy" id="1246864"/>
    <lineage>
        <taxon>Bacteria</taxon>
        <taxon>Pseudomonadati</taxon>
        <taxon>Pseudomonadota</taxon>
        <taxon>Alphaproteobacteria</taxon>
        <taxon>Rhodobacterales</taxon>
        <taxon>Roseobacteraceae</taxon>
        <taxon>Sulfitobacter</taxon>
    </lineage>
</organism>
<evidence type="ECO:0000313" key="2">
    <source>
        <dbReference type="EMBL" id="MFC6762933.1"/>
    </source>
</evidence>
<dbReference type="InterPro" id="IPR016032">
    <property type="entry name" value="Sig_transdc_resp-reg_C-effctor"/>
</dbReference>
<dbReference type="SUPFAM" id="SSF53474">
    <property type="entry name" value="alpha/beta-Hydrolases"/>
    <property type="match status" value="1"/>
</dbReference>
<sequence length="598" mass="66763">MDETSRPDSIITPTQQDTASLNEGAIEWFYDVAIDPLRMETLIDEWERSMAQLRNNADFFAPDLLSDRKIMGHFERAKSILAKVERDSPVDQIELVLSPFKSVSAFVLDAGLKIQAANDTATVDLALENINSVRDLPLESADIESLLRSIRRLFENDREDTAILSCRPTHGQQIMVFRLQLFHTLDGQPMVLLAANGITWPNGLSSTLTKVFGLTPAETDVLRSLVRSGSINDIAIARGRSVDTIRGQIKSLMAKTETRSQVELVRLTMSIMGVSGVPAEHDEASQNIHRGYATLEDRAFQTVVLPDGRRVDYLLLGDPKGRPILYLSAGLGLIRWPARAEAEAANRGMRVIVPLRPGYGGSDPVADDVDYTTALVSDAVHILDAEKVEMCPILSIADDSFFAFEIARTHPKRVRAMIATVSSLPMTSTKQFERMHKWHRFMYTGAKYTPHLLPFMARSASYMTQKIGKRRLLQLVFGQCSGDVAAFENAEVFEALSSGSEVMMSESRAAHTAVARQFVSRKKDDWSSSVDAVRGKLPVIFMNGTEDQQVPMETLAEFQTAQPWIDWRIFEGSGNLLFFQRWRDVLDAIEPYTGNDFP</sequence>